<reference evidence="4 5" key="1">
    <citation type="submission" date="2018-08" db="EMBL/GenBank/DDBJ databases">
        <title>Meiothermus terrae DSM 26712 genome sequencing project.</title>
        <authorList>
            <person name="Da Costa M.S."/>
            <person name="Albuquerque L."/>
            <person name="Raposo P."/>
            <person name="Froufe H.J.C."/>
            <person name="Barroso C.S."/>
            <person name="Egas C."/>
        </authorList>
    </citation>
    <scope>NUCLEOTIDE SEQUENCE [LARGE SCALE GENOMIC DNA]</scope>
    <source>
        <strain evidence="4 5">DSM 26712</strain>
    </source>
</reference>
<evidence type="ECO:0000256" key="3">
    <source>
        <dbReference type="PIRSR" id="PIRSR607837-1"/>
    </source>
</evidence>
<dbReference type="OrthoDB" id="27315at2"/>
<keyword evidence="2 3" id="KW-0479">Metal-binding</keyword>
<protein>
    <submittedName>
        <fullName evidence="4">DinB family protein</fullName>
    </submittedName>
</protein>
<dbReference type="AlphaFoldDB" id="A0A399F5B8"/>
<name>A0A399F5B8_9DEIN</name>
<dbReference type="Gene3D" id="1.20.120.450">
    <property type="entry name" value="dinb family like domain"/>
    <property type="match status" value="1"/>
</dbReference>
<evidence type="ECO:0000313" key="5">
    <source>
        <dbReference type="Proteomes" id="UP000265715"/>
    </source>
</evidence>
<feature type="binding site" evidence="3">
    <location>
        <position position="142"/>
    </location>
    <ligand>
        <name>a divalent metal cation</name>
        <dbReference type="ChEBI" id="CHEBI:60240"/>
    </ligand>
</feature>
<dbReference type="RefSeq" id="WP_119313353.1">
    <property type="nucleotide sequence ID" value="NZ_QXDL01000002.1"/>
</dbReference>
<comment type="similarity">
    <text evidence="1">Belongs to the DinB family.</text>
</comment>
<comment type="caution">
    <text evidence="4">The sequence shown here is derived from an EMBL/GenBank/DDBJ whole genome shotgun (WGS) entry which is preliminary data.</text>
</comment>
<feature type="binding site" evidence="3">
    <location>
        <position position="138"/>
    </location>
    <ligand>
        <name>a divalent metal cation</name>
        <dbReference type="ChEBI" id="CHEBI:60240"/>
    </ligand>
</feature>
<proteinExistence type="inferred from homology"/>
<evidence type="ECO:0000256" key="1">
    <source>
        <dbReference type="ARBA" id="ARBA00008635"/>
    </source>
</evidence>
<sequence>MVKAPDSGLLEALLDSWDRSNTILLNLLHALPEGGMDARPMEGSPSVAFAFSHLHQTRLFWLSHTAPEFAQGLASLFREEGEERLPERDPGRIEQALRRSAQAVRDAVRNRLETGQPMKGEHATYDHPVLFLQHMLWHEGYHFGQVKLALKAMGHVMSEEEEEKAVWGLWRQETW</sequence>
<dbReference type="GO" id="GO:0046872">
    <property type="term" value="F:metal ion binding"/>
    <property type="evidence" value="ECO:0007669"/>
    <property type="project" value="UniProtKB-KW"/>
</dbReference>
<feature type="binding site" evidence="3">
    <location>
        <position position="53"/>
    </location>
    <ligand>
        <name>a divalent metal cation</name>
        <dbReference type="ChEBI" id="CHEBI:60240"/>
    </ligand>
</feature>
<dbReference type="SUPFAM" id="SSF109854">
    <property type="entry name" value="DinB/YfiT-like putative metalloenzymes"/>
    <property type="match status" value="1"/>
</dbReference>
<dbReference type="EMBL" id="QXDL01000002">
    <property type="protein sequence ID" value="RIH90846.1"/>
    <property type="molecule type" value="Genomic_DNA"/>
</dbReference>
<keyword evidence="5" id="KW-1185">Reference proteome</keyword>
<organism evidence="4 5">
    <name type="scientific">Calidithermus terrae</name>
    <dbReference type="NCBI Taxonomy" id="1408545"/>
    <lineage>
        <taxon>Bacteria</taxon>
        <taxon>Thermotogati</taxon>
        <taxon>Deinococcota</taxon>
        <taxon>Deinococci</taxon>
        <taxon>Thermales</taxon>
        <taxon>Thermaceae</taxon>
        <taxon>Calidithermus</taxon>
    </lineage>
</organism>
<evidence type="ECO:0000256" key="2">
    <source>
        <dbReference type="ARBA" id="ARBA00022723"/>
    </source>
</evidence>
<accession>A0A399F5B8</accession>
<dbReference type="InterPro" id="IPR034660">
    <property type="entry name" value="DinB/YfiT-like"/>
</dbReference>
<evidence type="ECO:0000313" key="4">
    <source>
        <dbReference type="EMBL" id="RIH90846.1"/>
    </source>
</evidence>
<dbReference type="Pfam" id="PF05163">
    <property type="entry name" value="DinB"/>
    <property type="match status" value="1"/>
</dbReference>
<gene>
    <name evidence="4" type="ORF">Mterra_00069</name>
</gene>
<dbReference type="InterPro" id="IPR007837">
    <property type="entry name" value="DinB"/>
</dbReference>
<dbReference type="Proteomes" id="UP000265715">
    <property type="component" value="Unassembled WGS sequence"/>
</dbReference>